<feature type="region of interest" description="Disordered" evidence="1">
    <location>
        <begin position="97"/>
        <end position="130"/>
    </location>
</feature>
<dbReference type="RefSeq" id="WP_033682883.1">
    <property type="nucleotide sequence ID" value="NZ_JPFW01000001.1"/>
</dbReference>
<name>A0A081QJQ6_STRMT</name>
<feature type="transmembrane region" description="Helical" evidence="2">
    <location>
        <begin position="72"/>
        <end position="90"/>
    </location>
</feature>
<protein>
    <submittedName>
        <fullName evidence="3">Putative transcriptional regulator</fullName>
    </submittedName>
</protein>
<evidence type="ECO:0000256" key="2">
    <source>
        <dbReference type="SAM" id="Phobius"/>
    </source>
</evidence>
<gene>
    <name evidence="3" type="ORF">SK642_0054</name>
</gene>
<proteinExistence type="predicted"/>
<keyword evidence="2" id="KW-0812">Transmembrane</keyword>
<dbReference type="AlphaFoldDB" id="A0A081QJQ6"/>
<reference evidence="3 4" key="1">
    <citation type="submission" date="2014-05" db="EMBL/GenBank/DDBJ databases">
        <authorList>
            <person name="Daugherty S.C."/>
            <person name="Tallon L.J."/>
            <person name="Sadzewicz L."/>
            <person name="Kilian M."/>
            <person name="Tettelin H."/>
        </authorList>
    </citation>
    <scope>NUCLEOTIDE SEQUENCE [LARGE SCALE GENOMIC DNA]</scope>
    <source>
        <strain evidence="3 4">SK642</strain>
    </source>
</reference>
<dbReference type="PATRIC" id="fig|28037.97.peg.50"/>
<sequence>MNKGKIIKIIEDTAYIGYEDGSLKEIAIKSCDFEPTIGDYVEVYGDIVIRVEDSKESTTVKKHKSRKSKIKPILIALVVIVLSISAYFIMNQITTSQNTSSSSKSSTSSSKSSSSSSSQESSSSSTKSSISGLVPKSLLTIDDEERMDKQKYTSSFDYDKWIHDELPRYMKIRVSGEAVQVKDSEDKGTVIQIVSNELGSGYGEPIAVFIPNGYLSRVIVEGDKLVLYGKTYGVLQTTKDNSVILRPFMIAYLHETDN</sequence>
<organism evidence="3 4">
    <name type="scientific">Streptococcus mitis</name>
    <dbReference type="NCBI Taxonomy" id="28037"/>
    <lineage>
        <taxon>Bacteria</taxon>
        <taxon>Bacillati</taxon>
        <taxon>Bacillota</taxon>
        <taxon>Bacilli</taxon>
        <taxon>Lactobacillales</taxon>
        <taxon>Streptococcaceae</taxon>
        <taxon>Streptococcus</taxon>
        <taxon>Streptococcus mitis group</taxon>
    </lineage>
</organism>
<keyword evidence="2" id="KW-1133">Transmembrane helix</keyword>
<comment type="caution">
    <text evidence="3">The sequence shown here is derived from an EMBL/GenBank/DDBJ whole genome shotgun (WGS) entry which is preliminary data.</text>
</comment>
<keyword evidence="2" id="KW-0472">Membrane</keyword>
<dbReference type="OrthoDB" id="2225884at2"/>
<dbReference type="EMBL" id="JPFW01000001">
    <property type="protein sequence ID" value="KEQ43179.1"/>
    <property type="molecule type" value="Genomic_DNA"/>
</dbReference>
<evidence type="ECO:0000256" key="1">
    <source>
        <dbReference type="SAM" id="MobiDB-lite"/>
    </source>
</evidence>
<evidence type="ECO:0000313" key="4">
    <source>
        <dbReference type="Proteomes" id="UP000028030"/>
    </source>
</evidence>
<dbReference type="Proteomes" id="UP000028030">
    <property type="component" value="Unassembled WGS sequence"/>
</dbReference>
<evidence type="ECO:0000313" key="3">
    <source>
        <dbReference type="EMBL" id="KEQ43179.1"/>
    </source>
</evidence>
<accession>A0A081QJQ6</accession>